<name>A0A091DB06_FUKDA</name>
<organism evidence="1 2">
    <name type="scientific">Fukomys damarensis</name>
    <name type="common">Damaraland mole rat</name>
    <name type="synonym">Cryptomys damarensis</name>
    <dbReference type="NCBI Taxonomy" id="885580"/>
    <lineage>
        <taxon>Eukaryota</taxon>
        <taxon>Metazoa</taxon>
        <taxon>Chordata</taxon>
        <taxon>Craniata</taxon>
        <taxon>Vertebrata</taxon>
        <taxon>Euteleostomi</taxon>
        <taxon>Mammalia</taxon>
        <taxon>Eutheria</taxon>
        <taxon>Euarchontoglires</taxon>
        <taxon>Glires</taxon>
        <taxon>Rodentia</taxon>
        <taxon>Hystricomorpha</taxon>
        <taxon>Bathyergidae</taxon>
        <taxon>Fukomys</taxon>
    </lineage>
</organism>
<evidence type="ECO:0000313" key="1">
    <source>
        <dbReference type="EMBL" id="KFO27460.1"/>
    </source>
</evidence>
<accession>A0A091DB06</accession>
<reference evidence="1 2" key="1">
    <citation type="submission" date="2013-11" db="EMBL/GenBank/DDBJ databases">
        <title>The Damaraland mole rat (Fukomys damarensis) genome and evolution of African mole rats.</title>
        <authorList>
            <person name="Gladyshev V.N."/>
            <person name="Fang X."/>
        </authorList>
    </citation>
    <scope>NUCLEOTIDE SEQUENCE [LARGE SCALE GENOMIC DNA]</scope>
    <source>
        <tissue evidence="1">Liver</tissue>
    </source>
</reference>
<dbReference type="EMBL" id="KN122905">
    <property type="protein sequence ID" value="KFO27460.1"/>
    <property type="molecule type" value="Genomic_DNA"/>
</dbReference>
<evidence type="ECO:0000313" key="2">
    <source>
        <dbReference type="Proteomes" id="UP000028990"/>
    </source>
</evidence>
<dbReference type="Proteomes" id="UP000028990">
    <property type="component" value="Unassembled WGS sequence"/>
</dbReference>
<sequence>MAAPASAKKTLSAAHQRVLYSALLLPACGARSPFLSELYPRSVGSRQGRVSIALACTRAPPRGVASIRGRGPAVATAAISEPDEGIGQLRDWTVAAGAHLTGTSGWAASPPLSLSLR</sequence>
<gene>
    <name evidence="1" type="ORF">H920_11159</name>
</gene>
<dbReference type="AlphaFoldDB" id="A0A091DB06"/>
<proteinExistence type="predicted"/>
<keyword evidence="2" id="KW-1185">Reference proteome</keyword>
<protein>
    <submittedName>
        <fullName evidence="1">Uncharacterized protein</fullName>
    </submittedName>
</protein>